<protein>
    <submittedName>
        <fullName evidence="1">Uncharacterized protein</fullName>
    </submittedName>
</protein>
<evidence type="ECO:0000313" key="1">
    <source>
        <dbReference type="EMBL" id="KFD69575.1"/>
    </source>
</evidence>
<reference evidence="1" key="1">
    <citation type="journal article" date="2014" name="Nat. Genet.">
        <title>Genome and transcriptome of the porcine whipworm Trichuris suis.</title>
        <authorList>
            <person name="Jex A.R."/>
            <person name="Nejsum P."/>
            <person name="Schwarz E.M."/>
            <person name="Hu L."/>
            <person name="Young N.D."/>
            <person name="Hall R.S."/>
            <person name="Korhonen P.K."/>
            <person name="Liao S."/>
            <person name="Thamsborg S."/>
            <person name="Xia J."/>
            <person name="Xu P."/>
            <person name="Wang S."/>
            <person name="Scheerlinck J.P."/>
            <person name="Hofmann A."/>
            <person name="Sternberg P.W."/>
            <person name="Wang J."/>
            <person name="Gasser R.B."/>
        </authorList>
    </citation>
    <scope>NUCLEOTIDE SEQUENCE [LARGE SCALE GENOMIC DNA]</scope>
    <source>
        <strain evidence="1">DCEP-RM93F</strain>
    </source>
</reference>
<accession>A0A085NJC9</accession>
<proteinExistence type="predicted"/>
<dbReference type="AlphaFoldDB" id="A0A085NJC9"/>
<sequence length="143" mass="16948">MICFFALTITIRHAWNKLQLGFLRQYSQVADFSKQVISVRLGRYTDQQYSQNIFYEDPCQKNSASPTITREAAVLYYAKSRFRDTFDDTQWNTRQIAICRYKPKFYVMKTMYIYDVSRKLCTYDIMRPITVIKEPKLATSGLT</sequence>
<dbReference type="EMBL" id="KL367494">
    <property type="protein sequence ID" value="KFD69575.1"/>
    <property type="molecule type" value="Genomic_DNA"/>
</dbReference>
<gene>
    <name evidence="1" type="ORF">M514_18191</name>
</gene>
<name>A0A085NJC9_9BILA</name>
<dbReference type="Proteomes" id="UP000030758">
    <property type="component" value="Unassembled WGS sequence"/>
</dbReference>
<organism evidence="1">
    <name type="scientific">Trichuris suis</name>
    <name type="common">pig whipworm</name>
    <dbReference type="NCBI Taxonomy" id="68888"/>
    <lineage>
        <taxon>Eukaryota</taxon>
        <taxon>Metazoa</taxon>
        <taxon>Ecdysozoa</taxon>
        <taxon>Nematoda</taxon>
        <taxon>Enoplea</taxon>
        <taxon>Dorylaimia</taxon>
        <taxon>Trichinellida</taxon>
        <taxon>Trichuridae</taxon>
        <taxon>Trichuris</taxon>
    </lineage>
</organism>